<feature type="compositionally biased region" description="Low complexity" evidence="3">
    <location>
        <begin position="484"/>
        <end position="494"/>
    </location>
</feature>
<dbReference type="Pfam" id="PF00076">
    <property type="entry name" value="RRM_1"/>
    <property type="match status" value="1"/>
</dbReference>
<sequence length="538" mass="58030">MEPSPQEKGRRGTKAGDEEFVLYLQGIPAHCRWQELKDFVRQTALHIRQAVVYDDQHGYPTGIGQIIVKNEDEAWRTFRKLSANGWNGQALTVTLARASSPTMPIAGPTRSPSTTAQTLSFGANVSRNPVTETPASTSSVTPDPLATPSPSSYAPLVPIALMNYANMTPASQAMPTTMSAGYLPGPWTANPEAHPFSPTATMFSPSFSQIEYPYYPNTLPVTQQHIYTGGMGPALQPPPLFIHAPPYFHHHQPSYHPLPCTFEAHKSPLYPTSSSYANTIPRTFPFPPISTVIIDNLRPGVDVQTLKTHFRGIGVIEHCEITPYDSGNGQHQQIHHSSGPGHYATATFQSADEAERAVLAFNGTMLAGNQIGVRLDLEGSIMAPLPAVVEIEDWSSSATASPSYYQHHHQPPPPPASSSFPGEGWNMFSPSTSTTSTSSSSTIVAPSSFSVLDSQLEPGSRLRRDSGKELVHNEGPDEKEKPEPSTTTTTTMIKESSKKSHSYSASSAIANAASTAECGTTKHQPLVVNGSMTGRAKM</sequence>
<dbReference type="AlphaFoldDB" id="A0AAD4KZG8"/>
<name>A0AAD4KZG8_9EURO</name>
<reference evidence="5" key="1">
    <citation type="submission" date="2021-12" db="EMBL/GenBank/DDBJ databases">
        <title>Convergent genome expansion in fungi linked to evolution of root-endophyte symbiosis.</title>
        <authorList>
            <consortium name="DOE Joint Genome Institute"/>
            <person name="Ke Y.-H."/>
            <person name="Bonito G."/>
            <person name="Liao H.-L."/>
            <person name="Looney B."/>
            <person name="Rojas-Flechas A."/>
            <person name="Nash J."/>
            <person name="Hameed K."/>
            <person name="Schadt C."/>
            <person name="Martin F."/>
            <person name="Crous P.W."/>
            <person name="Miettinen O."/>
            <person name="Magnuson J.K."/>
            <person name="Labbe J."/>
            <person name="Jacobson D."/>
            <person name="Doktycz M.J."/>
            <person name="Veneault-Fourrey C."/>
            <person name="Kuo A."/>
            <person name="Mondo S."/>
            <person name="Calhoun S."/>
            <person name="Riley R."/>
            <person name="Ohm R."/>
            <person name="LaButti K."/>
            <person name="Andreopoulos B."/>
            <person name="Pangilinan J."/>
            <person name="Nolan M."/>
            <person name="Tritt A."/>
            <person name="Clum A."/>
            <person name="Lipzen A."/>
            <person name="Daum C."/>
            <person name="Barry K."/>
            <person name="Grigoriev I.V."/>
            <person name="Vilgalys R."/>
        </authorList>
    </citation>
    <scope>NUCLEOTIDE SEQUENCE</scope>
    <source>
        <strain evidence="5">PMI_201</strain>
    </source>
</reference>
<dbReference type="GO" id="GO:0005634">
    <property type="term" value="C:nucleus"/>
    <property type="evidence" value="ECO:0007669"/>
    <property type="project" value="TreeGrafter"/>
</dbReference>
<evidence type="ECO:0000259" key="4">
    <source>
        <dbReference type="PROSITE" id="PS50102"/>
    </source>
</evidence>
<dbReference type="GO" id="GO:0005737">
    <property type="term" value="C:cytoplasm"/>
    <property type="evidence" value="ECO:0007669"/>
    <property type="project" value="TreeGrafter"/>
</dbReference>
<dbReference type="GO" id="GO:0003729">
    <property type="term" value="F:mRNA binding"/>
    <property type="evidence" value="ECO:0007669"/>
    <property type="project" value="TreeGrafter"/>
</dbReference>
<feature type="domain" description="RRM" evidence="4">
    <location>
        <begin position="290"/>
        <end position="378"/>
    </location>
</feature>
<dbReference type="InterPro" id="IPR050374">
    <property type="entry name" value="RRT5_SRSF_SR"/>
</dbReference>
<dbReference type="RefSeq" id="XP_046074371.1">
    <property type="nucleotide sequence ID" value="XM_046220118.1"/>
</dbReference>
<gene>
    <name evidence="5" type="ORF">BGW36DRAFT_425480</name>
</gene>
<dbReference type="GO" id="GO:1990904">
    <property type="term" value="C:ribonucleoprotein complex"/>
    <property type="evidence" value="ECO:0007669"/>
    <property type="project" value="TreeGrafter"/>
</dbReference>
<organism evidence="5 6">
    <name type="scientific">Talaromyces proteolyticus</name>
    <dbReference type="NCBI Taxonomy" id="1131652"/>
    <lineage>
        <taxon>Eukaryota</taxon>
        <taxon>Fungi</taxon>
        <taxon>Dikarya</taxon>
        <taxon>Ascomycota</taxon>
        <taxon>Pezizomycotina</taxon>
        <taxon>Eurotiomycetes</taxon>
        <taxon>Eurotiomycetidae</taxon>
        <taxon>Eurotiales</taxon>
        <taxon>Trichocomaceae</taxon>
        <taxon>Talaromyces</taxon>
        <taxon>Talaromyces sect. Bacilispori</taxon>
    </lineage>
</organism>
<dbReference type="GeneID" id="70250405"/>
<evidence type="ECO:0000256" key="3">
    <source>
        <dbReference type="SAM" id="MobiDB-lite"/>
    </source>
</evidence>
<dbReference type="InterPro" id="IPR035979">
    <property type="entry name" value="RBD_domain_sf"/>
</dbReference>
<evidence type="ECO:0000313" key="5">
    <source>
        <dbReference type="EMBL" id="KAH8700665.1"/>
    </source>
</evidence>
<dbReference type="PANTHER" id="PTHR23003">
    <property type="entry name" value="RNA RECOGNITION MOTIF RRM DOMAIN CONTAINING PROTEIN"/>
    <property type="match status" value="1"/>
</dbReference>
<dbReference type="PANTHER" id="PTHR23003:SF3">
    <property type="entry name" value="FI21236P1-RELATED"/>
    <property type="match status" value="1"/>
</dbReference>
<keyword evidence="1 2" id="KW-0694">RNA-binding</keyword>
<feature type="region of interest" description="Disordered" evidence="3">
    <location>
        <begin position="401"/>
        <end position="521"/>
    </location>
</feature>
<feature type="compositionally biased region" description="Polar residues" evidence="3">
    <location>
        <begin position="123"/>
        <end position="141"/>
    </location>
</feature>
<evidence type="ECO:0000256" key="2">
    <source>
        <dbReference type="PROSITE-ProRule" id="PRU00176"/>
    </source>
</evidence>
<comment type="caution">
    <text evidence="5">The sequence shown here is derived from an EMBL/GenBank/DDBJ whole genome shotgun (WGS) entry which is preliminary data.</text>
</comment>
<evidence type="ECO:0000313" key="6">
    <source>
        <dbReference type="Proteomes" id="UP001201262"/>
    </source>
</evidence>
<keyword evidence="6" id="KW-1185">Reference proteome</keyword>
<feature type="compositionally biased region" description="Low complexity" evidence="3">
    <location>
        <begin position="502"/>
        <end position="516"/>
    </location>
</feature>
<dbReference type="InterPro" id="IPR012677">
    <property type="entry name" value="Nucleotide-bd_a/b_plait_sf"/>
</dbReference>
<evidence type="ECO:0000256" key="1">
    <source>
        <dbReference type="ARBA" id="ARBA00022884"/>
    </source>
</evidence>
<feature type="region of interest" description="Disordered" evidence="3">
    <location>
        <begin position="123"/>
        <end position="148"/>
    </location>
</feature>
<dbReference type="InterPro" id="IPR000504">
    <property type="entry name" value="RRM_dom"/>
</dbReference>
<dbReference type="PROSITE" id="PS50102">
    <property type="entry name" value="RRM"/>
    <property type="match status" value="1"/>
</dbReference>
<dbReference type="EMBL" id="JAJTJA010000004">
    <property type="protein sequence ID" value="KAH8700665.1"/>
    <property type="molecule type" value="Genomic_DNA"/>
</dbReference>
<dbReference type="Proteomes" id="UP001201262">
    <property type="component" value="Unassembled WGS sequence"/>
</dbReference>
<dbReference type="Gene3D" id="3.30.70.330">
    <property type="match status" value="2"/>
</dbReference>
<protein>
    <recommendedName>
        <fullName evidence="4">RRM domain-containing protein</fullName>
    </recommendedName>
</protein>
<feature type="compositionally biased region" description="Low complexity" evidence="3">
    <location>
        <begin position="428"/>
        <end position="451"/>
    </location>
</feature>
<dbReference type="CDD" id="cd00590">
    <property type="entry name" value="RRM_SF"/>
    <property type="match status" value="1"/>
</dbReference>
<dbReference type="SMART" id="SM00360">
    <property type="entry name" value="RRM"/>
    <property type="match status" value="2"/>
</dbReference>
<dbReference type="SUPFAM" id="SSF54928">
    <property type="entry name" value="RNA-binding domain, RBD"/>
    <property type="match status" value="1"/>
</dbReference>
<accession>A0AAD4KZG8</accession>
<feature type="compositionally biased region" description="Basic and acidic residues" evidence="3">
    <location>
        <begin position="460"/>
        <end position="483"/>
    </location>
</feature>
<proteinExistence type="predicted"/>